<feature type="region of interest" description="Disordered" evidence="1">
    <location>
        <begin position="325"/>
        <end position="364"/>
    </location>
</feature>
<evidence type="ECO:0000313" key="4">
    <source>
        <dbReference type="Proteomes" id="UP000518206"/>
    </source>
</evidence>
<dbReference type="CDD" id="cd00028">
    <property type="entry name" value="B_lectin"/>
    <property type="match status" value="1"/>
</dbReference>
<accession>A0A7W4YA76</accession>
<dbReference type="RefSeq" id="WP_183295310.1">
    <property type="nucleotide sequence ID" value="NZ_JACHVX010000002.1"/>
</dbReference>
<reference evidence="3 4" key="2">
    <citation type="submission" date="2020-08" db="EMBL/GenBank/DDBJ databases">
        <authorList>
            <person name="Partida-Martinez L."/>
            <person name="Huntemann M."/>
            <person name="Clum A."/>
            <person name="Wang J."/>
            <person name="Palaniappan K."/>
            <person name="Ritter S."/>
            <person name="Chen I.-M."/>
            <person name="Stamatis D."/>
            <person name="Reddy T."/>
            <person name="O'Malley R."/>
            <person name="Daum C."/>
            <person name="Shapiro N."/>
            <person name="Ivanova N."/>
            <person name="Kyrpides N."/>
            <person name="Woyke T."/>
        </authorList>
    </citation>
    <scope>NUCLEOTIDE SEQUENCE [LARGE SCALE GENOMIC DNA]</scope>
    <source>
        <strain evidence="3 4">RAS26</strain>
    </source>
</reference>
<dbReference type="InterPro" id="IPR036426">
    <property type="entry name" value="Bulb-type_lectin_dom_sf"/>
</dbReference>
<comment type="caution">
    <text evidence="3">The sequence shown here is derived from an EMBL/GenBank/DDBJ whole genome shotgun (WGS) entry which is preliminary data.</text>
</comment>
<dbReference type="SMART" id="SM00108">
    <property type="entry name" value="B_lectin"/>
    <property type="match status" value="1"/>
</dbReference>
<dbReference type="SUPFAM" id="SSF51110">
    <property type="entry name" value="alpha-D-mannose-specific plant lectins"/>
    <property type="match status" value="1"/>
</dbReference>
<gene>
    <name evidence="3" type="ORF">FHR80_001255</name>
</gene>
<dbReference type="Gene3D" id="2.90.10.10">
    <property type="entry name" value="Bulb-type lectin domain"/>
    <property type="match status" value="2"/>
</dbReference>
<evidence type="ECO:0000256" key="1">
    <source>
        <dbReference type="SAM" id="MobiDB-lite"/>
    </source>
</evidence>
<name>A0A7W4YA76_9CELL</name>
<feature type="domain" description="Bulb-type lectin" evidence="2">
    <location>
        <begin position="2"/>
        <end position="115"/>
    </location>
</feature>
<organism evidence="3 4">
    <name type="scientific">Cellulomonas cellasea</name>
    <dbReference type="NCBI Taxonomy" id="43670"/>
    <lineage>
        <taxon>Bacteria</taxon>
        <taxon>Bacillati</taxon>
        <taxon>Actinomycetota</taxon>
        <taxon>Actinomycetes</taxon>
        <taxon>Micrococcales</taxon>
        <taxon>Cellulomonadaceae</taxon>
        <taxon>Cellulomonas</taxon>
    </lineage>
</organism>
<feature type="compositionally biased region" description="Basic and acidic residues" evidence="1">
    <location>
        <begin position="351"/>
        <end position="364"/>
    </location>
</feature>
<evidence type="ECO:0000313" key="3">
    <source>
        <dbReference type="EMBL" id="MBB2922343.1"/>
    </source>
</evidence>
<sequence length="364" mass="38908">MERRLRPGASLRDGQALASGDGRALLTMQGDGNLVLYEYFASGRRAHLWDSATAGSPGAVAHLQDDGELVVRRADGHVLWDSGTAGSAGAELVLRDDGDLVLERPDGRTAWASGTRLGYARVDFRPERDGFAFPDAFAGVVATLPGVGDVAVCGLCGGMAFAALDHWYAGVPVPAADPSAPVPDDVPPDGHPLTEHLRARTDDSFRVPSAARFAEWSAHPDHATWLYEGVDRWCTEGELPRLVTELRAGRPVPLGLVRARSLAEAGENHQVVAYGFEHDRATGRTTVLVHDSAAPGVEVRLTSERDEVGWTSSVGGRWRGFFVQDYTPRTPPPPSPVREAAPGVASVHRATGPDRREVARAAGR</sequence>
<dbReference type="Proteomes" id="UP000518206">
    <property type="component" value="Unassembled WGS sequence"/>
</dbReference>
<dbReference type="PROSITE" id="PS50927">
    <property type="entry name" value="BULB_LECTIN"/>
    <property type="match status" value="1"/>
</dbReference>
<proteinExistence type="predicted"/>
<dbReference type="AlphaFoldDB" id="A0A7W4YA76"/>
<dbReference type="InterPro" id="IPR001480">
    <property type="entry name" value="Bulb-type_lectin_dom"/>
</dbReference>
<dbReference type="EMBL" id="JACHVX010000002">
    <property type="protein sequence ID" value="MBB2922343.1"/>
    <property type="molecule type" value="Genomic_DNA"/>
</dbReference>
<reference evidence="3 4" key="1">
    <citation type="submission" date="2020-08" db="EMBL/GenBank/DDBJ databases">
        <title>The Agave Microbiome: Exploring the role of microbial communities in plant adaptations to desert environments.</title>
        <authorList>
            <person name="Partida-Martinez L.P."/>
        </authorList>
    </citation>
    <scope>NUCLEOTIDE SEQUENCE [LARGE SCALE GENOMIC DNA]</scope>
    <source>
        <strain evidence="3 4">RAS26</strain>
    </source>
</reference>
<protein>
    <recommendedName>
        <fullName evidence="2">Bulb-type lectin domain-containing protein</fullName>
    </recommendedName>
</protein>
<evidence type="ECO:0000259" key="2">
    <source>
        <dbReference type="PROSITE" id="PS50927"/>
    </source>
</evidence>